<accession>A0ABV2KTL1</accession>
<keyword evidence="8" id="KW-1185">Reference proteome</keyword>
<keyword evidence="3 6" id="KW-0812">Transmembrane</keyword>
<name>A0ABV2KTL1_9BACI</name>
<comment type="subcellular location">
    <subcellularLocation>
        <location evidence="1">Cell membrane</location>
        <topology evidence="1">Multi-pass membrane protein</topology>
    </subcellularLocation>
</comment>
<evidence type="ECO:0000256" key="2">
    <source>
        <dbReference type="ARBA" id="ARBA00022475"/>
    </source>
</evidence>
<dbReference type="NCBIfam" id="NF037997">
    <property type="entry name" value="Na_Pi_symport"/>
    <property type="match status" value="1"/>
</dbReference>
<sequence>MYSLLLLIFVLIGLLIFGLTLMKIGFRTMTERQLSILKEKLSKRNGLIFGFLMTILLQSSSVSIAMLMTFIRRGDRAVPFILCYLIGANIGTTLTTQLFVWNNTFLMISCLILGTTLILLPFKHYGCFSIGTIMLGLGTIFAALYGFENLTHTLTLSKVDHWLSSPQTSNVELLLTGFATTAVLQSSTTFTALLIGLSQDGAFVINHIFYLIVGANLGTCITVIILSIGQSRLAKMTAYSHVMINMLGMIIALIPQFKTSIIYIVTWAIDSVNQQIVALAFMYNVALGLIILIGLKPFSRVMTFIYERKV</sequence>
<evidence type="ECO:0000256" key="1">
    <source>
        <dbReference type="ARBA" id="ARBA00004651"/>
    </source>
</evidence>
<comment type="caution">
    <text evidence="7">The sequence shown here is derived from an EMBL/GenBank/DDBJ whole genome shotgun (WGS) entry which is preliminary data.</text>
</comment>
<dbReference type="Pfam" id="PF02690">
    <property type="entry name" value="Na_Pi_cotrans"/>
    <property type="match status" value="2"/>
</dbReference>
<evidence type="ECO:0000256" key="5">
    <source>
        <dbReference type="ARBA" id="ARBA00023136"/>
    </source>
</evidence>
<reference evidence="7 8" key="1">
    <citation type="submission" date="2024-06" db="EMBL/GenBank/DDBJ databases">
        <title>Genomic Encyclopedia of Type Strains, Phase IV (KMG-IV): sequencing the most valuable type-strain genomes for metagenomic binning, comparative biology and taxonomic classification.</title>
        <authorList>
            <person name="Goeker M."/>
        </authorList>
    </citation>
    <scope>NUCLEOTIDE SEQUENCE [LARGE SCALE GENOMIC DNA]</scope>
    <source>
        <strain evidence="7 8">DSM 23520</strain>
    </source>
</reference>
<feature type="transmembrane region" description="Helical" evidence="6">
    <location>
        <begin position="105"/>
        <end position="122"/>
    </location>
</feature>
<feature type="transmembrane region" description="Helical" evidence="6">
    <location>
        <begin position="6"/>
        <end position="26"/>
    </location>
</feature>
<feature type="transmembrane region" description="Helical" evidence="6">
    <location>
        <begin position="128"/>
        <end position="147"/>
    </location>
</feature>
<evidence type="ECO:0000256" key="4">
    <source>
        <dbReference type="ARBA" id="ARBA00022989"/>
    </source>
</evidence>
<dbReference type="Proteomes" id="UP001549167">
    <property type="component" value="Unassembled WGS sequence"/>
</dbReference>
<gene>
    <name evidence="7" type="ORF">ABID56_000538</name>
</gene>
<keyword evidence="2" id="KW-1003">Cell membrane</keyword>
<feature type="transmembrane region" description="Helical" evidence="6">
    <location>
        <begin position="275"/>
        <end position="295"/>
    </location>
</feature>
<protein>
    <submittedName>
        <fullName evidence="7">Phosphate:Na+ symporter</fullName>
    </submittedName>
</protein>
<dbReference type="PANTHER" id="PTHR10010">
    <property type="entry name" value="SOLUTE CARRIER FAMILY 34 SODIUM PHOSPHATE , MEMBER 2-RELATED"/>
    <property type="match status" value="1"/>
</dbReference>
<feature type="transmembrane region" description="Helical" evidence="6">
    <location>
        <begin position="207"/>
        <end position="226"/>
    </location>
</feature>
<evidence type="ECO:0000313" key="7">
    <source>
        <dbReference type="EMBL" id="MET3682457.1"/>
    </source>
</evidence>
<organism evidence="7 8">
    <name type="scientific">Alkalibacillus flavidus</name>
    <dbReference type="NCBI Taxonomy" id="546021"/>
    <lineage>
        <taxon>Bacteria</taxon>
        <taxon>Bacillati</taxon>
        <taxon>Bacillota</taxon>
        <taxon>Bacilli</taxon>
        <taxon>Bacillales</taxon>
        <taxon>Bacillaceae</taxon>
        <taxon>Alkalibacillus</taxon>
    </lineage>
</organism>
<proteinExistence type="predicted"/>
<dbReference type="PANTHER" id="PTHR10010:SF46">
    <property type="entry name" value="SODIUM-DEPENDENT PHOSPHATE TRANSPORT PROTEIN 2B"/>
    <property type="match status" value="1"/>
</dbReference>
<evidence type="ECO:0000256" key="3">
    <source>
        <dbReference type="ARBA" id="ARBA00022692"/>
    </source>
</evidence>
<dbReference type="RefSeq" id="WP_354219058.1">
    <property type="nucleotide sequence ID" value="NZ_JBEPMX010000002.1"/>
</dbReference>
<evidence type="ECO:0000313" key="8">
    <source>
        <dbReference type="Proteomes" id="UP001549167"/>
    </source>
</evidence>
<evidence type="ECO:0000256" key="6">
    <source>
        <dbReference type="SAM" id="Phobius"/>
    </source>
</evidence>
<keyword evidence="4 6" id="KW-1133">Transmembrane helix</keyword>
<feature type="transmembrane region" description="Helical" evidence="6">
    <location>
        <begin position="247"/>
        <end position="269"/>
    </location>
</feature>
<feature type="transmembrane region" description="Helical" evidence="6">
    <location>
        <begin position="47"/>
        <end position="71"/>
    </location>
</feature>
<keyword evidence="5 6" id="KW-0472">Membrane</keyword>
<dbReference type="EMBL" id="JBEPMX010000002">
    <property type="protein sequence ID" value="MET3682457.1"/>
    <property type="molecule type" value="Genomic_DNA"/>
</dbReference>
<dbReference type="InterPro" id="IPR003841">
    <property type="entry name" value="Na/Pi_transpt"/>
</dbReference>